<dbReference type="Proteomes" id="UP000827721">
    <property type="component" value="Unassembled WGS sequence"/>
</dbReference>
<accession>A0ABQ8H8U0</accession>
<comment type="caution">
    <text evidence="3">The sequence shown here is derived from an EMBL/GenBank/DDBJ whole genome shotgun (WGS) entry which is preliminary data.</text>
</comment>
<feature type="region of interest" description="Disordered" evidence="1">
    <location>
        <begin position="147"/>
        <end position="189"/>
    </location>
</feature>
<evidence type="ECO:0000259" key="2">
    <source>
        <dbReference type="Pfam" id="PF14392"/>
    </source>
</evidence>
<name>A0ABQ8H8U0_9ROSI</name>
<feature type="compositionally biased region" description="Polar residues" evidence="1">
    <location>
        <begin position="148"/>
        <end position="165"/>
    </location>
</feature>
<proteinExistence type="predicted"/>
<feature type="region of interest" description="Disordered" evidence="1">
    <location>
        <begin position="110"/>
        <end position="135"/>
    </location>
</feature>
<feature type="domain" description="Zinc knuckle CX2CX4HX4C" evidence="2">
    <location>
        <begin position="63"/>
        <end position="86"/>
    </location>
</feature>
<evidence type="ECO:0000313" key="3">
    <source>
        <dbReference type="EMBL" id="KAH7550291.1"/>
    </source>
</evidence>
<evidence type="ECO:0000313" key="4">
    <source>
        <dbReference type="Proteomes" id="UP000827721"/>
    </source>
</evidence>
<keyword evidence="4" id="KW-1185">Reference proteome</keyword>
<sequence>MTKEIGIFLGKQVGLVREIDLGATRDCYEKFLRIRISIDIQQLLRRCIYIDLDGLGKVTSMLLKYERLSEFSFHCGLLGHATRKCLEIDRKVIGGSQSFDYGGWMRATSPIRARKNNDTNTTSTNTRSPTHANTNFVGNKVQTAAGISDQTSCRSIPTPSENSNLEARGHMKSISAKSGIQLSAKELVQ</sequence>
<reference evidence="3 4" key="1">
    <citation type="submission" date="2021-02" db="EMBL/GenBank/DDBJ databases">
        <title>Plant Genome Project.</title>
        <authorList>
            <person name="Zhang R.-G."/>
        </authorList>
    </citation>
    <scope>NUCLEOTIDE SEQUENCE [LARGE SCALE GENOMIC DNA]</scope>
    <source>
        <tissue evidence="3">Leaves</tissue>
    </source>
</reference>
<protein>
    <recommendedName>
        <fullName evidence="2">Zinc knuckle CX2CX4HX4C domain-containing protein</fullName>
    </recommendedName>
</protein>
<organism evidence="3 4">
    <name type="scientific">Xanthoceras sorbifolium</name>
    <dbReference type="NCBI Taxonomy" id="99658"/>
    <lineage>
        <taxon>Eukaryota</taxon>
        <taxon>Viridiplantae</taxon>
        <taxon>Streptophyta</taxon>
        <taxon>Embryophyta</taxon>
        <taxon>Tracheophyta</taxon>
        <taxon>Spermatophyta</taxon>
        <taxon>Magnoliopsida</taxon>
        <taxon>eudicotyledons</taxon>
        <taxon>Gunneridae</taxon>
        <taxon>Pentapetalae</taxon>
        <taxon>rosids</taxon>
        <taxon>malvids</taxon>
        <taxon>Sapindales</taxon>
        <taxon>Sapindaceae</taxon>
        <taxon>Xanthoceroideae</taxon>
        <taxon>Xanthoceras</taxon>
    </lineage>
</organism>
<evidence type="ECO:0000256" key="1">
    <source>
        <dbReference type="SAM" id="MobiDB-lite"/>
    </source>
</evidence>
<dbReference type="Pfam" id="PF14392">
    <property type="entry name" value="zf-CCHC_4"/>
    <property type="match status" value="1"/>
</dbReference>
<dbReference type="EMBL" id="JAFEMO010000013">
    <property type="protein sequence ID" value="KAH7550291.1"/>
    <property type="molecule type" value="Genomic_DNA"/>
</dbReference>
<gene>
    <name evidence="3" type="ORF">JRO89_XS13G0165900</name>
</gene>
<dbReference type="InterPro" id="IPR025836">
    <property type="entry name" value="Zn_knuckle_CX2CX4HX4C"/>
</dbReference>